<dbReference type="EMBL" id="AP018203">
    <property type="protein sequence ID" value="BAY55327.1"/>
    <property type="molecule type" value="Genomic_DNA"/>
</dbReference>
<evidence type="ECO:0000313" key="2">
    <source>
        <dbReference type="EMBL" id="BAY55327.1"/>
    </source>
</evidence>
<keyword evidence="3" id="KW-1185">Reference proteome</keyword>
<feature type="compositionally biased region" description="Basic residues" evidence="1">
    <location>
        <begin position="24"/>
        <end position="33"/>
    </location>
</feature>
<reference evidence="2 3" key="1">
    <citation type="submission" date="2017-06" db="EMBL/GenBank/DDBJ databases">
        <title>Genome sequencing of cyanobaciteial culture collection at National Institute for Environmental Studies (NIES).</title>
        <authorList>
            <person name="Hirose Y."/>
            <person name="Shimura Y."/>
            <person name="Fujisawa T."/>
            <person name="Nakamura Y."/>
            <person name="Kawachi M."/>
        </authorList>
    </citation>
    <scope>NUCLEOTIDE SEQUENCE [LARGE SCALE GENOMIC DNA]</scope>
    <source>
        <strain evidence="2 3">NIES-2135</strain>
    </source>
</reference>
<name>A0A1Z4JFP8_LEPBY</name>
<dbReference type="AlphaFoldDB" id="A0A1Z4JFP8"/>
<dbReference type="Proteomes" id="UP000217895">
    <property type="component" value="Chromosome"/>
</dbReference>
<proteinExistence type="predicted"/>
<accession>A0A1Z4JFP8</accession>
<sequence>MRSHSPCLAQEQSSMAPSAIAKPKLMRKGKRGGQGKFGVEDQLLIAMAYWREYRTILLNSLRREILLQD</sequence>
<gene>
    <name evidence="2" type="ORF">NIES2135_21500</name>
</gene>
<feature type="region of interest" description="Disordered" evidence="1">
    <location>
        <begin position="1"/>
        <end position="34"/>
    </location>
</feature>
<evidence type="ECO:0000313" key="3">
    <source>
        <dbReference type="Proteomes" id="UP000217895"/>
    </source>
</evidence>
<organism evidence="2 3">
    <name type="scientific">Leptolyngbya boryana NIES-2135</name>
    <dbReference type="NCBI Taxonomy" id="1973484"/>
    <lineage>
        <taxon>Bacteria</taxon>
        <taxon>Bacillati</taxon>
        <taxon>Cyanobacteriota</taxon>
        <taxon>Cyanophyceae</taxon>
        <taxon>Leptolyngbyales</taxon>
        <taxon>Leptolyngbyaceae</taxon>
        <taxon>Leptolyngbya group</taxon>
        <taxon>Leptolyngbya</taxon>
    </lineage>
</organism>
<protein>
    <submittedName>
        <fullName evidence="2">Uncharacterized protein</fullName>
    </submittedName>
</protein>
<evidence type="ECO:0000256" key="1">
    <source>
        <dbReference type="SAM" id="MobiDB-lite"/>
    </source>
</evidence>